<evidence type="ECO:0000313" key="1">
    <source>
        <dbReference type="EMBL" id="KIK31286.1"/>
    </source>
</evidence>
<organism evidence="1 2">
    <name type="scientific">Pisolithus microcarpus 441</name>
    <dbReference type="NCBI Taxonomy" id="765257"/>
    <lineage>
        <taxon>Eukaryota</taxon>
        <taxon>Fungi</taxon>
        <taxon>Dikarya</taxon>
        <taxon>Basidiomycota</taxon>
        <taxon>Agaricomycotina</taxon>
        <taxon>Agaricomycetes</taxon>
        <taxon>Agaricomycetidae</taxon>
        <taxon>Boletales</taxon>
        <taxon>Sclerodermatineae</taxon>
        <taxon>Pisolithaceae</taxon>
        <taxon>Pisolithus</taxon>
    </lineage>
</organism>
<evidence type="ECO:0000313" key="2">
    <source>
        <dbReference type="Proteomes" id="UP000054018"/>
    </source>
</evidence>
<reference evidence="2" key="2">
    <citation type="submission" date="2015-01" db="EMBL/GenBank/DDBJ databases">
        <title>Evolutionary Origins and Diversification of the Mycorrhizal Mutualists.</title>
        <authorList>
            <consortium name="DOE Joint Genome Institute"/>
            <consortium name="Mycorrhizal Genomics Consortium"/>
            <person name="Kohler A."/>
            <person name="Kuo A."/>
            <person name="Nagy L.G."/>
            <person name="Floudas D."/>
            <person name="Copeland A."/>
            <person name="Barry K.W."/>
            <person name="Cichocki N."/>
            <person name="Veneault-Fourrey C."/>
            <person name="LaButti K."/>
            <person name="Lindquist E.A."/>
            <person name="Lipzen A."/>
            <person name="Lundell T."/>
            <person name="Morin E."/>
            <person name="Murat C."/>
            <person name="Riley R."/>
            <person name="Ohm R."/>
            <person name="Sun H."/>
            <person name="Tunlid A."/>
            <person name="Henrissat B."/>
            <person name="Grigoriev I.V."/>
            <person name="Hibbett D.S."/>
            <person name="Martin F."/>
        </authorList>
    </citation>
    <scope>NUCLEOTIDE SEQUENCE [LARGE SCALE GENOMIC DNA]</scope>
    <source>
        <strain evidence="2">441</strain>
    </source>
</reference>
<reference evidence="1 2" key="1">
    <citation type="submission" date="2014-04" db="EMBL/GenBank/DDBJ databases">
        <authorList>
            <consortium name="DOE Joint Genome Institute"/>
            <person name="Kuo A."/>
            <person name="Kohler A."/>
            <person name="Costa M.D."/>
            <person name="Nagy L.G."/>
            <person name="Floudas D."/>
            <person name="Copeland A."/>
            <person name="Barry K.W."/>
            <person name="Cichocki N."/>
            <person name="Veneault-Fourrey C."/>
            <person name="LaButti K."/>
            <person name="Lindquist E.A."/>
            <person name="Lipzen A."/>
            <person name="Lundell T."/>
            <person name="Morin E."/>
            <person name="Murat C."/>
            <person name="Sun H."/>
            <person name="Tunlid A."/>
            <person name="Henrissat B."/>
            <person name="Grigoriev I.V."/>
            <person name="Hibbett D.S."/>
            <person name="Martin F."/>
            <person name="Nordberg H.P."/>
            <person name="Cantor M.N."/>
            <person name="Hua S.X."/>
        </authorList>
    </citation>
    <scope>NUCLEOTIDE SEQUENCE [LARGE SCALE GENOMIC DNA]</scope>
    <source>
        <strain evidence="1 2">441</strain>
    </source>
</reference>
<proteinExistence type="predicted"/>
<dbReference type="Proteomes" id="UP000054018">
    <property type="component" value="Unassembled WGS sequence"/>
</dbReference>
<protein>
    <submittedName>
        <fullName evidence="1">Uncharacterized protein</fullName>
    </submittedName>
</protein>
<keyword evidence="2" id="KW-1185">Reference proteome</keyword>
<dbReference type="AlphaFoldDB" id="A0A0C9ZPN4"/>
<accession>A0A0C9ZPN4</accession>
<gene>
    <name evidence="1" type="ORF">PISMIDRAFT_139844</name>
</gene>
<sequence length="90" mass="10200">MMFRNKTPFTCGSPRFSMRCFGQGFSRLTGYPHITFLLCEHLSSAVNLILQRGMQTPFIRQGMANKRLVILSMVLPPHRSPAWSLESGLV</sequence>
<name>A0A0C9ZPN4_9AGAM</name>
<dbReference type="HOGENOM" id="CLU_2441683_0_0_1"/>
<dbReference type="EMBL" id="KN833685">
    <property type="protein sequence ID" value="KIK31286.1"/>
    <property type="molecule type" value="Genomic_DNA"/>
</dbReference>